<accession>A0AAV7E6S6</accession>
<dbReference type="SUPFAM" id="SSF56672">
    <property type="entry name" value="DNA/RNA polymerases"/>
    <property type="match status" value="2"/>
</dbReference>
<dbReference type="PANTHER" id="PTHR11439:SF455">
    <property type="entry name" value="RLK (RECEPTOR-LIKE PROTEIN KINASE) 8, PUTATIVE-RELATED"/>
    <property type="match status" value="1"/>
</dbReference>
<comment type="caution">
    <text evidence="2">The sequence shown here is derived from an EMBL/GenBank/DDBJ whole genome shotgun (WGS) entry which is preliminary data.</text>
</comment>
<gene>
    <name evidence="2" type="ORF">H6P81_015872</name>
</gene>
<dbReference type="AlphaFoldDB" id="A0AAV7E6S6"/>
<dbReference type="Proteomes" id="UP000825729">
    <property type="component" value="Unassembled WGS sequence"/>
</dbReference>
<protein>
    <recommendedName>
        <fullName evidence="1">Reverse transcriptase Ty1/copia-type domain-containing protein</fullName>
    </recommendedName>
</protein>
<name>A0AAV7E6S6_ARIFI</name>
<reference evidence="2 3" key="1">
    <citation type="submission" date="2021-07" db="EMBL/GenBank/DDBJ databases">
        <title>The Aristolochia fimbriata genome: insights into angiosperm evolution, floral development and chemical biosynthesis.</title>
        <authorList>
            <person name="Jiao Y."/>
        </authorList>
    </citation>
    <scope>NUCLEOTIDE SEQUENCE [LARGE SCALE GENOMIC DNA]</scope>
    <source>
        <strain evidence="2">IBCAS-2021</strain>
        <tissue evidence="2">Leaf</tissue>
    </source>
</reference>
<sequence>MGSRSKAISSTAYWLQMGVSTQTESDGSINRFKARLVAKGFHQQEGLDFFETFSPVVKQTTIRVLLSLAITYKWHITQLDIKNVFLHGELREEVYMSQPLGFINPAYPEYVCRLKRSLYGLKQSPRARGSPSVSHDHTPGYSVHSESGMPISAVPTDVHWAAVKRIFRYIKGTISHGLVFCPTDSFDIHAFSDADWAGNPDDRRSTTGYSVFLGGNLVSWSSRKQPTVSRSSAEAEYRALASTMSEISWLLQLMQEVHVRISQAPMVWCDNISATFIAANPVFHARTKHIELDYYFVRERIAKGALQVKYIPTMDQVSDIFTKGLSRTSHSRLSVKLSVSPRPLSLRGNVNGRELPMIADQDRSLPRQAR</sequence>
<proteinExistence type="predicted"/>
<feature type="domain" description="Reverse transcriptase Ty1/copia-type" evidence="1">
    <location>
        <begin position="21"/>
        <end position="127"/>
    </location>
</feature>
<dbReference type="InterPro" id="IPR013103">
    <property type="entry name" value="RVT_2"/>
</dbReference>
<keyword evidence="3" id="KW-1185">Reference proteome</keyword>
<dbReference type="InterPro" id="IPR043502">
    <property type="entry name" value="DNA/RNA_pol_sf"/>
</dbReference>
<evidence type="ECO:0000259" key="1">
    <source>
        <dbReference type="Pfam" id="PF07727"/>
    </source>
</evidence>
<dbReference type="Pfam" id="PF07727">
    <property type="entry name" value="RVT_2"/>
    <property type="match status" value="1"/>
</dbReference>
<dbReference type="PANTHER" id="PTHR11439">
    <property type="entry name" value="GAG-POL-RELATED RETROTRANSPOSON"/>
    <property type="match status" value="1"/>
</dbReference>
<organism evidence="2 3">
    <name type="scientific">Aristolochia fimbriata</name>
    <name type="common">White veined hardy Dutchman's pipe vine</name>
    <dbReference type="NCBI Taxonomy" id="158543"/>
    <lineage>
        <taxon>Eukaryota</taxon>
        <taxon>Viridiplantae</taxon>
        <taxon>Streptophyta</taxon>
        <taxon>Embryophyta</taxon>
        <taxon>Tracheophyta</taxon>
        <taxon>Spermatophyta</taxon>
        <taxon>Magnoliopsida</taxon>
        <taxon>Magnoliidae</taxon>
        <taxon>Piperales</taxon>
        <taxon>Aristolochiaceae</taxon>
        <taxon>Aristolochia</taxon>
    </lineage>
</organism>
<dbReference type="CDD" id="cd09272">
    <property type="entry name" value="RNase_HI_RT_Ty1"/>
    <property type="match status" value="1"/>
</dbReference>
<evidence type="ECO:0000313" key="2">
    <source>
        <dbReference type="EMBL" id="KAG9444532.1"/>
    </source>
</evidence>
<dbReference type="EMBL" id="JAINDJ010000006">
    <property type="protein sequence ID" value="KAG9444532.1"/>
    <property type="molecule type" value="Genomic_DNA"/>
</dbReference>
<evidence type="ECO:0000313" key="3">
    <source>
        <dbReference type="Proteomes" id="UP000825729"/>
    </source>
</evidence>